<dbReference type="AlphaFoldDB" id="A0A4Y2F8T0"/>
<dbReference type="Proteomes" id="UP000499080">
    <property type="component" value="Unassembled WGS sequence"/>
</dbReference>
<evidence type="ECO:0000256" key="1">
    <source>
        <dbReference type="SAM" id="MobiDB-lite"/>
    </source>
</evidence>
<dbReference type="GO" id="GO:0003676">
    <property type="term" value="F:nucleic acid binding"/>
    <property type="evidence" value="ECO:0007669"/>
    <property type="project" value="InterPro"/>
</dbReference>
<keyword evidence="3" id="KW-1185">Reference proteome</keyword>
<reference evidence="2 3" key="1">
    <citation type="journal article" date="2019" name="Sci. Rep.">
        <title>Orb-weaving spider Araneus ventricosus genome elucidates the spidroin gene catalogue.</title>
        <authorList>
            <person name="Kono N."/>
            <person name="Nakamura H."/>
            <person name="Ohtoshi R."/>
            <person name="Moran D.A.P."/>
            <person name="Shinohara A."/>
            <person name="Yoshida Y."/>
            <person name="Fujiwara M."/>
            <person name="Mori M."/>
            <person name="Tomita M."/>
            <person name="Arakawa K."/>
        </authorList>
    </citation>
    <scope>NUCLEOTIDE SEQUENCE [LARGE SCALE GENOMIC DNA]</scope>
</reference>
<dbReference type="SUPFAM" id="SSF53098">
    <property type="entry name" value="Ribonuclease H-like"/>
    <property type="match status" value="1"/>
</dbReference>
<evidence type="ECO:0000313" key="2">
    <source>
        <dbReference type="EMBL" id="GBM37883.1"/>
    </source>
</evidence>
<protein>
    <submittedName>
        <fullName evidence="2">Uncharacterized protein</fullName>
    </submittedName>
</protein>
<gene>
    <name evidence="2" type="ORF">AVEN_193398_1</name>
</gene>
<dbReference type="InterPro" id="IPR036397">
    <property type="entry name" value="RNaseH_sf"/>
</dbReference>
<dbReference type="EMBL" id="BGPR01000852">
    <property type="protein sequence ID" value="GBM37883.1"/>
    <property type="molecule type" value="Genomic_DNA"/>
</dbReference>
<dbReference type="Gene3D" id="3.30.420.10">
    <property type="entry name" value="Ribonuclease H-like superfamily/Ribonuclease H"/>
    <property type="match status" value="1"/>
</dbReference>
<dbReference type="CDD" id="cd09276">
    <property type="entry name" value="Rnase_HI_RT_non_LTR"/>
    <property type="match status" value="1"/>
</dbReference>
<accession>A0A4Y2F8T0</accession>
<dbReference type="InterPro" id="IPR012337">
    <property type="entry name" value="RNaseH-like_sf"/>
</dbReference>
<name>A0A4Y2F8T0_ARAVE</name>
<dbReference type="OrthoDB" id="411823at2759"/>
<organism evidence="2 3">
    <name type="scientific">Araneus ventricosus</name>
    <name type="common">Orbweaver spider</name>
    <name type="synonym">Epeira ventricosa</name>
    <dbReference type="NCBI Taxonomy" id="182803"/>
    <lineage>
        <taxon>Eukaryota</taxon>
        <taxon>Metazoa</taxon>
        <taxon>Ecdysozoa</taxon>
        <taxon>Arthropoda</taxon>
        <taxon>Chelicerata</taxon>
        <taxon>Arachnida</taxon>
        <taxon>Araneae</taxon>
        <taxon>Araneomorphae</taxon>
        <taxon>Entelegynae</taxon>
        <taxon>Araneoidea</taxon>
        <taxon>Araneidae</taxon>
        <taxon>Araneus</taxon>
    </lineage>
</organism>
<comment type="caution">
    <text evidence="2">The sequence shown here is derived from an EMBL/GenBank/DDBJ whole genome shotgun (WGS) entry which is preliminary data.</text>
</comment>
<proteinExistence type="predicted"/>
<sequence>MNTNLLKIWYYTVSEKASVWGGALTKNQIDRLHSIQRIFLLKCTRALRTSSTNVLNVLTGIPPLHIVAKAKFIKFRIWVNQSNEHNTIVDVNLLDKYKPFKNIPSRQRLINLDNNIPNADYEMYMDESRIENETGFNVCILKDETNIQNHLFKLNTFNSVFQAELAAIEFSANWAVEEKVKVRIHTDSLSSISAINSANTRSEFVSKVKSNIFKTKNMIGLSWVKAHVGIPGIPSKRIGRPTSRRGTFHSCTLLPPQMPPVKSPLPLSHDRDDHTVTSPEQRKRNVGG</sequence>
<feature type="compositionally biased region" description="Basic and acidic residues" evidence="1">
    <location>
        <begin position="268"/>
        <end position="288"/>
    </location>
</feature>
<evidence type="ECO:0000313" key="3">
    <source>
        <dbReference type="Proteomes" id="UP000499080"/>
    </source>
</evidence>
<feature type="region of interest" description="Disordered" evidence="1">
    <location>
        <begin position="250"/>
        <end position="288"/>
    </location>
</feature>